<sequence length="49" mass="5327">MQLTALLGLAAQPQQAHPLLYQEEAGVQLINQAAGAEAEVQAQEEELRR</sequence>
<proteinExistence type="predicted"/>
<dbReference type="KEGG" id="tfr:BR63_05615"/>
<name>A0A7G6E182_THEFR</name>
<dbReference type="AlphaFoldDB" id="A0A7G6E182"/>
<dbReference type="Proteomes" id="UP000515847">
    <property type="component" value="Chromosome"/>
</dbReference>
<protein>
    <submittedName>
        <fullName evidence="1">Uncharacterized protein</fullName>
    </submittedName>
</protein>
<reference evidence="1 2" key="1">
    <citation type="journal article" date="2019" name="Front. Microbiol.">
        <title>Thermoanaerosceptrum fracticalcis gen. nov. sp. nov., a Novel Fumarate-Fermenting Microorganism From a Deep Fractured Carbonate Aquifer of the US Great Basin.</title>
        <authorList>
            <person name="Hamilton-Brehm S.D."/>
            <person name="Stewart L.E."/>
            <person name="Zavarin M."/>
            <person name="Caldwell M."/>
            <person name="Lawson P.A."/>
            <person name="Onstott T.C."/>
            <person name="Grzymski J."/>
            <person name="Neveux I."/>
            <person name="Lollar B.S."/>
            <person name="Russell C.E."/>
            <person name="Moser D.P."/>
        </authorList>
    </citation>
    <scope>NUCLEOTIDE SEQUENCE [LARGE SCALE GENOMIC DNA]</scope>
    <source>
        <strain evidence="1 2">DRI-13</strain>
    </source>
</reference>
<evidence type="ECO:0000313" key="2">
    <source>
        <dbReference type="Proteomes" id="UP000515847"/>
    </source>
</evidence>
<dbReference type="EMBL" id="CP045798">
    <property type="protein sequence ID" value="QNB45836.1"/>
    <property type="molecule type" value="Genomic_DNA"/>
</dbReference>
<accession>A0A7G6E182</accession>
<keyword evidence="2" id="KW-1185">Reference proteome</keyword>
<gene>
    <name evidence="1" type="ORF">BR63_05615</name>
</gene>
<organism evidence="1 2">
    <name type="scientific">Thermanaerosceptrum fracticalcis</name>
    <dbReference type="NCBI Taxonomy" id="1712410"/>
    <lineage>
        <taxon>Bacteria</taxon>
        <taxon>Bacillati</taxon>
        <taxon>Bacillota</taxon>
        <taxon>Clostridia</taxon>
        <taxon>Eubacteriales</taxon>
        <taxon>Peptococcaceae</taxon>
        <taxon>Thermanaerosceptrum</taxon>
    </lineage>
</organism>
<dbReference type="RefSeq" id="WP_153802160.1">
    <property type="nucleotide sequence ID" value="NZ_CP045798.1"/>
</dbReference>
<evidence type="ECO:0000313" key="1">
    <source>
        <dbReference type="EMBL" id="QNB45836.1"/>
    </source>
</evidence>